<dbReference type="EMBL" id="CAEZTS010000002">
    <property type="protein sequence ID" value="CAB4564816.1"/>
    <property type="molecule type" value="Genomic_DNA"/>
</dbReference>
<organism evidence="1">
    <name type="scientific">freshwater metagenome</name>
    <dbReference type="NCBI Taxonomy" id="449393"/>
    <lineage>
        <taxon>unclassified sequences</taxon>
        <taxon>metagenomes</taxon>
        <taxon>ecological metagenomes</taxon>
    </lineage>
</organism>
<proteinExistence type="predicted"/>
<sequence>MSGRLESSRPVAGKAPAVTFRPNDACTVGLATTNVWLPSPMPDGSAVCVLMEPFASTVYEPNSVGVDMMTNSTVSPGVRPEASTPTWPLPNTSMTAPGCTSVTEPSWFNAANSVDLLAASTNTVFSMGTGTLNKPVRFAPVGVSTTARPLLPPVD</sequence>
<reference evidence="1" key="1">
    <citation type="submission" date="2020-05" db="EMBL/GenBank/DDBJ databases">
        <authorList>
            <person name="Chiriac C."/>
            <person name="Salcher M."/>
            <person name="Ghai R."/>
            <person name="Kavagutti S V."/>
        </authorList>
    </citation>
    <scope>NUCLEOTIDE SEQUENCE</scope>
</reference>
<accession>A0A6J6DN35</accession>
<evidence type="ECO:0000313" key="1">
    <source>
        <dbReference type="EMBL" id="CAB4564816.1"/>
    </source>
</evidence>
<protein>
    <submittedName>
        <fullName evidence="1">Unannotated protein</fullName>
    </submittedName>
</protein>
<gene>
    <name evidence="1" type="ORF">UFOPK1722_00024</name>
</gene>
<dbReference type="AlphaFoldDB" id="A0A6J6DN35"/>
<name>A0A6J6DN35_9ZZZZ</name>